<organism evidence="2">
    <name type="scientific">Pneumocystis jirovecii</name>
    <name type="common">Human pneumocystis pneumonia agent</name>
    <dbReference type="NCBI Taxonomy" id="42068"/>
    <lineage>
        <taxon>Eukaryota</taxon>
        <taxon>Fungi</taxon>
        <taxon>Dikarya</taxon>
        <taxon>Ascomycota</taxon>
        <taxon>Taphrinomycotina</taxon>
        <taxon>Pneumocystomycetes</taxon>
        <taxon>Pneumocystaceae</taxon>
        <taxon>Pneumocystis</taxon>
    </lineage>
</organism>
<sequence>MVGVGDYLWAGFKTGMIYVYDLQSKPRKIKKGWWAHKYPILELHLDTTSIWRVKRYQVLSLASDNIIRIWDGLLMEDWLENEMCKRDEEFCTFRICDNHFIINAITPQPALTIETEDVRKDSRVIKDYRKRHDTK</sequence>
<proteinExistence type="predicted"/>
<name>L0PBU0_PNEJI</name>
<reference evidence="1 2" key="1">
    <citation type="journal article" date="2012" name="MBio">
        <title>De novo assembly of the Pneumocystis jirovecii genome from a single bronchoalveolar lavage fluid specimen from a patient.</title>
        <authorList>
            <person name="Cisse O.H."/>
            <person name="Pagni M."/>
            <person name="Hauser P.M."/>
        </authorList>
    </citation>
    <scope>NUCLEOTIDE SEQUENCE [LARGE SCALE GENOMIC DNA]</scope>
    <source>
        <strain evidence="1 2">SE8</strain>
    </source>
</reference>
<dbReference type="VEuPathDB" id="FungiDB:PNEJI1_002913"/>
<feature type="non-terminal residue" evidence="1">
    <location>
        <position position="135"/>
    </location>
</feature>
<dbReference type="Proteomes" id="UP000010422">
    <property type="component" value="Unassembled WGS sequence"/>
</dbReference>
<dbReference type="AlphaFoldDB" id="L0PBU0"/>
<dbReference type="SUPFAM" id="SSF117289">
    <property type="entry name" value="Nucleoporin domain"/>
    <property type="match status" value="1"/>
</dbReference>
<dbReference type="InParanoid" id="L0PBU0"/>
<protein>
    <submittedName>
        <fullName evidence="1">Uncharacterized protein</fullName>
    </submittedName>
</protein>
<accession>L0PBU0</accession>
<dbReference type="EMBL" id="CAKM01000195">
    <property type="protein sequence ID" value="CCJ29554.1"/>
    <property type="molecule type" value="Genomic_DNA"/>
</dbReference>
<evidence type="ECO:0000313" key="2">
    <source>
        <dbReference type="Proteomes" id="UP000010422"/>
    </source>
</evidence>
<gene>
    <name evidence="1" type="ORF">PNEJI1_002913</name>
</gene>
<comment type="caution">
    <text evidence="1">The sequence shown here is derived from an EMBL/GenBank/DDBJ whole genome shotgun (WGS) entry which is preliminary data.</text>
</comment>
<evidence type="ECO:0000313" key="1">
    <source>
        <dbReference type="EMBL" id="CCJ29554.1"/>
    </source>
</evidence>
<dbReference type="STRING" id="1209962.L0PBU0"/>